<dbReference type="Gene3D" id="3.20.20.80">
    <property type="entry name" value="Glycosidases"/>
    <property type="match status" value="1"/>
</dbReference>
<name>A0A6P7SUM1_9MOLL</name>
<feature type="domain" description="Alpha-N-acetylglucosaminidase C-terminal" evidence="5">
    <location>
        <begin position="483"/>
        <end position="771"/>
    </location>
</feature>
<evidence type="ECO:0000256" key="1">
    <source>
        <dbReference type="ARBA" id="ARBA00022801"/>
    </source>
</evidence>
<dbReference type="InterPro" id="IPR017853">
    <property type="entry name" value="GH"/>
</dbReference>
<organism evidence="6 7">
    <name type="scientific">Octopus sinensis</name>
    <name type="common">East Asian common octopus</name>
    <dbReference type="NCBI Taxonomy" id="2607531"/>
    <lineage>
        <taxon>Eukaryota</taxon>
        <taxon>Metazoa</taxon>
        <taxon>Spiralia</taxon>
        <taxon>Lophotrochozoa</taxon>
        <taxon>Mollusca</taxon>
        <taxon>Cephalopoda</taxon>
        <taxon>Coleoidea</taxon>
        <taxon>Octopodiformes</taxon>
        <taxon>Octopoda</taxon>
        <taxon>Incirrata</taxon>
        <taxon>Octopodidae</taxon>
        <taxon>Octopus</taxon>
    </lineage>
</organism>
<evidence type="ECO:0000313" key="6">
    <source>
        <dbReference type="Proteomes" id="UP000515154"/>
    </source>
</evidence>
<evidence type="ECO:0000313" key="7">
    <source>
        <dbReference type="RefSeq" id="XP_029641944.1"/>
    </source>
</evidence>
<keyword evidence="6" id="KW-1185">Reference proteome</keyword>
<dbReference type="InterPro" id="IPR029018">
    <property type="entry name" value="Hex-like_dom2"/>
</dbReference>
<accession>A0A6P7SUM1</accession>
<dbReference type="KEGG" id="osn:115216609"/>
<gene>
    <name evidence="7" type="primary">LOC115216609</name>
</gene>
<dbReference type="InterPro" id="IPR007781">
    <property type="entry name" value="NAGLU"/>
</dbReference>
<dbReference type="GO" id="GO:0016787">
    <property type="term" value="F:hydrolase activity"/>
    <property type="evidence" value="ECO:0007669"/>
    <property type="project" value="UniProtKB-KW"/>
</dbReference>
<dbReference type="PANTHER" id="PTHR12872">
    <property type="entry name" value="ALPHA-N-ACETYLGLUCOSAMINIDASE"/>
    <property type="match status" value="1"/>
</dbReference>
<dbReference type="RefSeq" id="XP_029641944.1">
    <property type="nucleotide sequence ID" value="XM_029786084.2"/>
</dbReference>
<evidence type="ECO:0000259" key="5">
    <source>
        <dbReference type="Pfam" id="PF12972"/>
    </source>
</evidence>
<feature type="domain" description="Alpha-N-acetylglucosaminidase N-terminal" evidence="4">
    <location>
        <begin position="41"/>
        <end position="123"/>
    </location>
</feature>
<dbReference type="AlphaFoldDB" id="A0A6P7SUM1"/>
<protein>
    <submittedName>
        <fullName evidence="7">Alpha-N-acetylglucosaminidase isoform X1</fullName>
    </submittedName>
</protein>
<keyword evidence="2" id="KW-0732">Signal</keyword>
<feature type="signal peptide" evidence="2">
    <location>
        <begin position="1"/>
        <end position="19"/>
    </location>
</feature>
<dbReference type="Pfam" id="PF12972">
    <property type="entry name" value="NAGLU_C"/>
    <property type="match status" value="1"/>
</dbReference>
<evidence type="ECO:0000256" key="2">
    <source>
        <dbReference type="SAM" id="SignalP"/>
    </source>
</evidence>
<dbReference type="Proteomes" id="UP000515154">
    <property type="component" value="Linkage group LG10"/>
</dbReference>
<reference evidence="7" key="1">
    <citation type="submission" date="2025-08" db="UniProtKB">
        <authorList>
            <consortium name="RefSeq"/>
        </authorList>
    </citation>
    <scope>IDENTIFICATION</scope>
</reference>
<dbReference type="Pfam" id="PF12971">
    <property type="entry name" value="NAGLU_N"/>
    <property type="match status" value="1"/>
</dbReference>
<dbReference type="Gene3D" id="1.20.120.670">
    <property type="entry name" value="N-acetyl-b-d-glucoasminidase"/>
    <property type="match status" value="1"/>
</dbReference>
<evidence type="ECO:0000259" key="4">
    <source>
        <dbReference type="Pfam" id="PF12971"/>
    </source>
</evidence>
<dbReference type="Gene3D" id="3.30.379.10">
    <property type="entry name" value="Chitobiase/beta-hexosaminidase domain 2-like"/>
    <property type="match status" value="1"/>
</dbReference>
<evidence type="ECO:0000259" key="3">
    <source>
        <dbReference type="Pfam" id="PF05089"/>
    </source>
</evidence>
<dbReference type="PANTHER" id="PTHR12872:SF1">
    <property type="entry name" value="ALPHA-N-ACETYLGLUCOSAMINIDASE"/>
    <property type="match status" value="1"/>
</dbReference>
<dbReference type="Pfam" id="PF05089">
    <property type="entry name" value="NAGLU"/>
    <property type="match status" value="1"/>
</dbReference>
<dbReference type="SUPFAM" id="SSF51445">
    <property type="entry name" value="(Trans)glycosidases"/>
    <property type="match status" value="1"/>
</dbReference>
<feature type="chain" id="PRO_5028380594" evidence="2">
    <location>
        <begin position="20"/>
        <end position="786"/>
    </location>
</feature>
<proteinExistence type="predicted"/>
<feature type="domain" description="Alpha-N-acetylglucosaminidase tim-barrel" evidence="3">
    <location>
        <begin position="139"/>
        <end position="470"/>
    </location>
</feature>
<dbReference type="InterPro" id="IPR024240">
    <property type="entry name" value="NAGLU_N"/>
</dbReference>
<keyword evidence="1" id="KW-0378">Hydrolase</keyword>
<dbReference type="InterPro" id="IPR024732">
    <property type="entry name" value="NAGLU_C"/>
</dbReference>
<dbReference type="InterPro" id="IPR024733">
    <property type="entry name" value="NAGLU_tim-barrel"/>
</dbReference>
<sequence length="786" mass="89992">MTSQLALLIFLLTFGINSSTRFPSFKYLSSKVSPEDQAVTAKGVLQRLIPNRANEFNIHVDPQLEEDEKDVFTLVTDPATGKLNISGNTGVVAVWGFYHYLKYHCGCHVAWGGSQLKIPKPLPVIPAPAHKMKSNDKFRYYQNVCTVSYSFAWFNWTQWETHIDWMALHGINFPLAFTGQEAIFQRVLIKLGFSQADIDGFFGGPAFLAWSRMGNIQGWGGPLPQTWINDQLALQHRILDRMRKLGMVPILAGFGGHMPASITKLYPNTTVTKSPNWSKFKQPYTGIYIIDFQDPMFNTIGKMLIEETISEFGTNHVYAAGTFNEMRPKSSDPSYLKKSGAAIYNSLIAADPKAIWLMQGWLFQDASFWKPPQAKALLTSVPQGRMIVLDLFAEVSPMWKRLDFFYGQPFIWCMLHNFGGTMDLYGDLESVNVGPANARSPANSSMIGTGLSPEGIFQNYVMYEFLLDESMSMDSSVRNISKWISGYVSRRYGTTNQLIDSGWQLLRNSVYNCTDTHRHHRNLGIVRRPTLHKKDRSSIYNCTTGISDGGWNVVYVQRPKVMIRKEVLWYDPEVLYSAWDHFVGSSMSMNSSLFRYDLVDVTRNSLQILHYFLYKKMVENYITRDLNAFTGTSQSLLSLILDLDTLLLSDSHFLLGKWLEDAKSLGYTDREKKLYEYNARNQVTLWGPDGEIVDYASKQWSGLLKDYYYPRWKLFVDMLKADLTNTTSFSQAKYDQQVLETVEKPFTFDHSTYPTEPQGDSLKLVRNLYTKYRPITIQLLKKKSYY</sequence>